<gene>
    <name evidence="1" type="ORF">CTEN210_03895</name>
    <name evidence="2" type="ORF">CTEN210_07142</name>
</gene>
<organism evidence="2 3">
    <name type="scientific">Chaetoceros tenuissimus</name>
    <dbReference type="NCBI Taxonomy" id="426638"/>
    <lineage>
        <taxon>Eukaryota</taxon>
        <taxon>Sar</taxon>
        <taxon>Stramenopiles</taxon>
        <taxon>Ochrophyta</taxon>
        <taxon>Bacillariophyta</taxon>
        <taxon>Coscinodiscophyceae</taxon>
        <taxon>Chaetocerotophycidae</taxon>
        <taxon>Chaetocerotales</taxon>
        <taxon>Chaetocerotaceae</taxon>
        <taxon>Chaetoceros</taxon>
    </lineage>
</organism>
<dbReference type="InterPro" id="IPR053139">
    <property type="entry name" value="Surface_bspA-like"/>
</dbReference>
<dbReference type="InterPro" id="IPR026906">
    <property type="entry name" value="LRR_5"/>
</dbReference>
<sequence>MRTETIDGLLTLFYDGSELWNEKLGSQFTIEYDRDQESWDQRISSESKDYWMERQSWEQVIVVNGVTEIPERTFHFCWNIKRVIFSDTVVRIKQWAFSCCSSLVYVKLALTVHIGEGAFSSCNLSSVFIPPRCREIGGWAFDNNENLTILNVPQDTEVGDRIFNYTELLGRSPFGVLDPARETNTWLKNINNDEQFALHRVCSSFEPTLDMILDAMTNKGGLMAFNVENSIGITPSKYLKENPYAHVSEKEVIEKYVLQMMGEE</sequence>
<keyword evidence="3" id="KW-1185">Reference proteome</keyword>
<dbReference type="EMBL" id="BLLK01000040">
    <property type="protein sequence ID" value="GFH50666.1"/>
    <property type="molecule type" value="Genomic_DNA"/>
</dbReference>
<reference evidence="2 3" key="2">
    <citation type="journal article" date="2021" name="Sci. Rep.">
        <title>The genome of the diatom Chaetoceros tenuissimus carries an ancient integrated fragment of an extant virus.</title>
        <authorList>
            <person name="Hongo Y."/>
            <person name="Kimura K."/>
            <person name="Takaki Y."/>
            <person name="Yoshida Y."/>
            <person name="Baba S."/>
            <person name="Kobayashi G."/>
            <person name="Nagasaki K."/>
            <person name="Hano T."/>
            <person name="Tomaru Y."/>
        </authorList>
    </citation>
    <scope>NUCLEOTIDE SEQUENCE [LARGE SCALE GENOMIC DNA]</scope>
    <source>
        <strain evidence="2 3">NIES-3715</strain>
    </source>
</reference>
<comment type="caution">
    <text evidence="2">The sequence shown here is derived from an EMBL/GenBank/DDBJ whole genome shotgun (WGS) entry which is preliminary data.</text>
</comment>
<evidence type="ECO:0000313" key="1">
    <source>
        <dbReference type="EMBL" id="GFH47420.1"/>
    </source>
</evidence>
<dbReference type="Proteomes" id="UP001054902">
    <property type="component" value="Unassembled WGS sequence"/>
</dbReference>
<dbReference type="SUPFAM" id="SSF52058">
    <property type="entry name" value="L domain-like"/>
    <property type="match status" value="1"/>
</dbReference>
<dbReference type="Pfam" id="PF13306">
    <property type="entry name" value="LRR_5"/>
    <property type="match status" value="1"/>
</dbReference>
<dbReference type="PANTHER" id="PTHR45661">
    <property type="entry name" value="SURFACE ANTIGEN"/>
    <property type="match status" value="1"/>
</dbReference>
<evidence type="ECO:0000313" key="3">
    <source>
        <dbReference type="Proteomes" id="UP001054902"/>
    </source>
</evidence>
<protein>
    <submittedName>
        <fullName evidence="2">Leucine rich repeat-containing protein</fullName>
    </submittedName>
</protein>
<dbReference type="PANTHER" id="PTHR45661:SF3">
    <property type="entry name" value="IG-LIKE DOMAIN-CONTAINING PROTEIN"/>
    <property type="match status" value="1"/>
</dbReference>
<dbReference type="Gene3D" id="3.80.10.10">
    <property type="entry name" value="Ribonuclease Inhibitor"/>
    <property type="match status" value="1"/>
</dbReference>
<dbReference type="AlphaFoldDB" id="A0AAD3CR58"/>
<reference evidence="2" key="1">
    <citation type="submission" date="2020-02" db="EMBL/GenBank/DDBJ databases">
        <authorList>
            <person name="Hongo Y."/>
            <person name="Kimura K."/>
            <person name="Takaki Y."/>
            <person name="Tomaru Y."/>
        </authorList>
    </citation>
    <scope>NUCLEOTIDE SEQUENCE</scope>
    <source>
        <strain evidence="2">NIES-3715</strain>
    </source>
</reference>
<evidence type="ECO:0000313" key="2">
    <source>
        <dbReference type="EMBL" id="GFH50666.1"/>
    </source>
</evidence>
<accession>A0AAD3CR58</accession>
<dbReference type="EMBL" id="BLLK01000023">
    <property type="protein sequence ID" value="GFH47420.1"/>
    <property type="molecule type" value="Genomic_DNA"/>
</dbReference>
<dbReference type="InterPro" id="IPR032675">
    <property type="entry name" value="LRR_dom_sf"/>
</dbReference>
<proteinExistence type="predicted"/>
<name>A0AAD3CR58_9STRA</name>